<sequence length="529" mass="61793">MERRKYYAAIYVRISKDDGDKQESDSIINQKALIRNFLEGKQEIEVVSEWADDGYSGVNFSRPAFQQMMEQVKEGIVDCIVVKDLSRLGRNYIETGRLLEQIFPSFGVRFIAVNDGYDSVEQNIEYNQIMIPFKNLINDSYCRDISIKIRSHLEVKRKSGQCISSFAPYGYKKAPENKNQLVKDPYPAQIVKEIFNYKLNGMNNGAIADKLNQLGVLSPLEYKKWCGSRFTSGFSVYAKSRWSAVEIGRILRDSVYVGELAQGKVTTPNYKVKKRINKKKEDWIRVKNVHEAIVSEESFEIVQKLMLADTRTSPSSKTVYLFSGLLYCGDCKQNMIRKTVSSRGRQYFYYVCSKNKKGGGCFSHRIAEKKLEHSILAVMNLQLKLFLEAEKLTQVQMIVESSRKAITALKIKEKEKQEDLQKWMRLQSGIYEDYVQKILTQEEYVRMKQEYERRTKEAESEIIKAEEEIIQIREKEMKREEWLTEVRTQKKFTTLYRNAITFLIQNIYVYNNSCITVEFRLRDNFNNKA</sequence>
<name>A0A1I6JB85_9FIRM</name>
<dbReference type="InterPro" id="IPR038109">
    <property type="entry name" value="DNA_bind_recomb_sf"/>
</dbReference>
<dbReference type="PANTHER" id="PTHR30461:SF23">
    <property type="entry name" value="DNA RECOMBINASE-RELATED"/>
    <property type="match status" value="1"/>
</dbReference>
<dbReference type="Proteomes" id="UP000199659">
    <property type="component" value="Unassembled WGS sequence"/>
</dbReference>
<evidence type="ECO:0000259" key="2">
    <source>
        <dbReference type="PROSITE" id="PS51736"/>
    </source>
</evidence>
<evidence type="ECO:0000256" key="1">
    <source>
        <dbReference type="SAM" id="Coils"/>
    </source>
</evidence>
<protein>
    <submittedName>
        <fullName evidence="4">Site-specific DNA recombinase</fullName>
    </submittedName>
</protein>
<keyword evidence="5" id="KW-1185">Reference proteome</keyword>
<dbReference type="InterPro" id="IPR006119">
    <property type="entry name" value="Resolv_N"/>
</dbReference>
<dbReference type="SMART" id="SM00857">
    <property type="entry name" value="Resolvase"/>
    <property type="match status" value="1"/>
</dbReference>
<organism evidence="4 5">
    <name type="scientific">Anaeromicropila populeti</name>
    <dbReference type="NCBI Taxonomy" id="37658"/>
    <lineage>
        <taxon>Bacteria</taxon>
        <taxon>Bacillati</taxon>
        <taxon>Bacillota</taxon>
        <taxon>Clostridia</taxon>
        <taxon>Lachnospirales</taxon>
        <taxon>Lachnospiraceae</taxon>
        <taxon>Anaeromicropila</taxon>
    </lineage>
</organism>
<dbReference type="InterPro" id="IPR036162">
    <property type="entry name" value="Resolvase-like_N_sf"/>
</dbReference>
<dbReference type="Pfam" id="PF07508">
    <property type="entry name" value="Recombinase"/>
    <property type="match status" value="1"/>
</dbReference>
<dbReference type="SUPFAM" id="SSF53041">
    <property type="entry name" value="Resolvase-like"/>
    <property type="match status" value="1"/>
</dbReference>
<dbReference type="Gene3D" id="3.40.50.1390">
    <property type="entry name" value="Resolvase, N-terminal catalytic domain"/>
    <property type="match status" value="1"/>
</dbReference>
<dbReference type="PROSITE" id="PS51736">
    <property type="entry name" value="RECOMBINASES_3"/>
    <property type="match status" value="1"/>
</dbReference>
<keyword evidence="1" id="KW-0175">Coiled coil</keyword>
<dbReference type="RefSeq" id="WP_092560089.1">
    <property type="nucleotide sequence ID" value="NZ_FOYZ01000005.1"/>
</dbReference>
<dbReference type="STRING" id="37658.SAMN05661086_01521"/>
<reference evidence="4 5" key="1">
    <citation type="submission" date="2016-10" db="EMBL/GenBank/DDBJ databases">
        <authorList>
            <person name="de Groot N.N."/>
        </authorList>
    </citation>
    <scope>NUCLEOTIDE SEQUENCE [LARGE SCALE GENOMIC DNA]</scope>
    <source>
        <strain evidence="4 5">743A</strain>
    </source>
</reference>
<feature type="domain" description="Resolvase/invertase-type recombinase catalytic" evidence="2">
    <location>
        <begin position="7"/>
        <end position="160"/>
    </location>
</feature>
<accession>A0A1I6JB85</accession>
<evidence type="ECO:0000259" key="3">
    <source>
        <dbReference type="PROSITE" id="PS51737"/>
    </source>
</evidence>
<dbReference type="Gene3D" id="3.90.1750.20">
    <property type="entry name" value="Putative Large Serine Recombinase, Chain B, Domain 2"/>
    <property type="match status" value="1"/>
</dbReference>
<dbReference type="OrthoDB" id="9784557at2"/>
<dbReference type="EMBL" id="FOYZ01000005">
    <property type="protein sequence ID" value="SFR76174.1"/>
    <property type="molecule type" value="Genomic_DNA"/>
</dbReference>
<feature type="coiled-coil region" evidence="1">
    <location>
        <begin position="441"/>
        <end position="475"/>
    </location>
</feature>
<dbReference type="InterPro" id="IPR011109">
    <property type="entry name" value="DNA_bind_recombinase_dom"/>
</dbReference>
<dbReference type="PROSITE" id="PS51737">
    <property type="entry name" value="RECOMBINASE_DNA_BIND"/>
    <property type="match status" value="1"/>
</dbReference>
<dbReference type="Pfam" id="PF00239">
    <property type="entry name" value="Resolvase"/>
    <property type="match status" value="1"/>
</dbReference>
<dbReference type="GO" id="GO:0003677">
    <property type="term" value="F:DNA binding"/>
    <property type="evidence" value="ECO:0007669"/>
    <property type="project" value="InterPro"/>
</dbReference>
<dbReference type="InterPro" id="IPR050639">
    <property type="entry name" value="SSR_resolvase"/>
</dbReference>
<dbReference type="InterPro" id="IPR025827">
    <property type="entry name" value="Zn_ribbon_recom_dom"/>
</dbReference>
<dbReference type="AlphaFoldDB" id="A0A1I6JB85"/>
<dbReference type="Pfam" id="PF13408">
    <property type="entry name" value="Zn_ribbon_recom"/>
    <property type="match status" value="1"/>
</dbReference>
<proteinExistence type="predicted"/>
<dbReference type="GO" id="GO:0000150">
    <property type="term" value="F:DNA strand exchange activity"/>
    <property type="evidence" value="ECO:0007669"/>
    <property type="project" value="InterPro"/>
</dbReference>
<evidence type="ECO:0000313" key="4">
    <source>
        <dbReference type="EMBL" id="SFR76174.1"/>
    </source>
</evidence>
<feature type="domain" description="Recombinase" evidence="3">
    <location>
        <begin position="168"/>
        <end position="312"/>
    </location>
</feature>
<dbReference type="PANTHER" id="PTHR30461">
    <property type="entry name" value="DNA-INVERTASE FROM LAMBDOID PROPHAGE"/>
    <property type="match status" value="1"/>
</dbReference>
<evidence type="ECO:0000313" key="5">
    <source>
        <dbReference type="Proteomes" id="UP000199659"/>
    </source>
</evidence>
<gene>
    <name evidence="4" type="ORF">SAMN05661086_01521</name>
</gene>